<dbReference type="GO" id="GO:0005789">
    <property type="term" value="C:endoplasmic reticulum membrane"/>
    <property type="evidence" value="ECO:0007669"/>
    <property type="project" value="UniProtKB-SubCell"/>
</dbReference>
<feature type="transmembrane region" description="Helical" evidence="7">
    <location>
        <begin position="111"/>
        <end position="129"/>
    </location>
</feature>
<comment type="subcellular location">
    <subcellularLocation>
        <location evidence="1">Endoplasmic reticulum membrane</location>
        <topology evidence="1">Multi-pass membrane protein</topology>
    </subcellularLocation>
</comment>
<proteinExistence type="inferred from homology"/>
<evidence type="ECO:0000256" key="6">
    <source>
        <dbReference type="ARBA" id="ARBA00023136"/>
    </source>
</evidence>
<protein>
    <recommendedName>
        <fullName evidence="10">DUF788 domain-containing protein</fullName>
    </recommendedName>
</protein>
<dbReference type="InterPro" id="IPR008506">
    <property type="entry name" value="SND2/TMEM208"/>
</dbReference>
<evidence type="ECO:0000313" key="9">
    <source>
        <dbReference type="Proteomes" id="UP000003163"/>
    </source>
</evidence>
<comment type="similarity">
    <text evidence="2">Belongs to the TMEM208 family.</text>
</comment>
<reference evidence="8 9" key="1">
    <citation type="submission" date="2011-08" db="EMBL/GenBank/DDBJ databases">
        <authorList>
            <person name="Liu Z.J."/>
            <person name="Shi F.L."/>
            <person name="Lu J.Q."/>
            <person name="Li M."/>
            <person name="Wang Z.L."/>
        </authorList>
    </citation>
    <scope>NUCLEOTIDE SEQUENCE [LARGE SCALE GENOMIC DNA]</scope>
    <source>
        <strain evidence="8 9">USNM 41457</strain>
    </source>
</reference>
<keyword evidence="5 7" id="KW-1133">Transmembrane helix</keyword>
<evidence type="ECO:0000256" key="4">
    <source>
        <dbReference type="ARBA" id="ARBA00022824"/>
    </source>
</evidence>
<sequence length="138" mass="16276">MAQQACKKIYQENRKIRRSISLSIIITSTLYFLLIFHLKRSLSSELFGFLLKSLPEFSAYFYLMKASKPVLQDNKLVRVGSDLNSRGVFGVLFDVMYICMFVKIASIFSKLFYLCYGLILVCGWYEFVYRFQKRIRNQ</sequence>
<keyword evidence="4" id="KW-0256">Endoplasmic reticulum</keyword>
<evidence type="ECO:0000256" key="3">
    <source>
        <dbReference type="ARBA" id="ARBA00022692"/>
    </source>
</evidence>
<organism evidence="8 9">
    <name type="scientific">Edhazardia aedis (strain USNM 41457)</name>
    <name type="common">Microsporidian parasite</name>
    <dbReference type="NCBI Taxonomy" id="1003232"/>
    <lineage>
        <taxon>Eukaryota</taxon>
        <taxon>Fungi</taxon>
        <taxon>Fungi incertae sedis</taxon>
        <taxon>Microsporidia</taxon>
        <taxon>Edhazardia</taxon>
    </lineage>
</organism>
<dbReference type="Pfam" id="PF05620">
    <property type="entry name" value="TMEM208_SND2"/>
    <property type="match status" value="1"/>
</dbReference>
<dbReference type="GO" id="GO:0006624">
    <property type="term" value="P:vacuolar protein processing"/>
    <property type="evidence" value="ECO:0007669"/>
    <property type="project" value="TreeGrafter"/>
</dbReference>
<gene>
    <name evidence="8" type="ORF">EDEG_01058</name>
</gene>
<evidence type="ECO:0000256" key="1">
    <source>
        <dbReference type="ARBA" id="ARBA00004477"/>
    </source>
</evidence>
<comment type="caution">
    <text evidence="8">The sequence shown here is derived from an EMBL/GenBank/DDBJ whole genome shotgun (WGS) entry which is preliminary data.</text>
</comment>
<evidence type="ECO:0000256" key="5">
    <source>
        <dbReference type="ARBA" id="ARBA00022989"/>
    </source>
</evidence>
<keyword evidence="6 7" id="KW-0472">Membrane</keyword>
<name>J8ZYL9_EDHAE</name>
<dbReference type="VEuPathDB" id="MicrosporidiaDB:EDEG_01058"/>
<dbReference type="AlphaFoldDB" id="J8ZYL9"/>
<evidence type="ECO:0008006" key="10">
    <source>
        <dbReference type="Google" id="ProtNLM"/>
    </source>
</evidence>
<dbReference type="Proteomes" id="UP000003163">
    <property type="component" value="Unassembled WGS sequence"/>
</dbReference>
<dbReference type="HOGENOM" id="CLU_1855243_0_0_1"/>
<keyword evidence="9" id="KW-1185">Reference proteome</keyword>
<feature type="transmembrane region" description="Helical" evidence="7">
    <location>
        <begin position="20"/>
        <end position="38"/>
    </location>
</feature>
<dbReference type="EMBL" id="AFBI03000014">
    <property type="protein sequence ID" value="EJW04768.1"/>
    <property type="molecule type" value="Genomic_DNA"/>
</dbReference>
<dbReference type="STRING" id="1003232.J8ZYL9"/>
<dbReference type="PANTHER" id="PTHR13505">
    <property type="entry name" value="TRANSMEMBRANE PROTEIN 208"/>
    <property type="match status" value="1"/>
</dbReference>
<evidence type="ECO:0000313" key="8">
    <source>
        <dbReference type="EMBL" id="EJW04768.1"/>
    </source>
</evidence>
<evidence type="ECO:0000256" key="7">
    <source>
        <dbReference type="SAM" id="Phobius"/>
    </source>
</evidence>
<dbReference type="GO" id="GO:0005773">
    <property type="term" value="C:vacuole"/>
    <property type="evidence" value="ECO:0007669"/>
    <property type="project" value="GOC"/>
</dbReference>
<accession>J8ZYL9</accession>
<reference evidence="9" key="2">
    <citation type="submission" date="2015-07" db="EMBL/GenBank/DDBJ databases">
        <title>Contrasting host-pathogen interactions and genome evolution in two generalist and specialist microsporidian pathogens of mosquitoes.</title>
        <authorList>
            <consortium name="The Broad Institute Genomics Platform"/>
            <consortium name="The Broad Institute Genome Sequencing Center for Infectious Disease"/>
            <person name="Cuomo C.A."/>
            <person name="Sanscrainte N.D."/>
            <person name="Goldberg J.M."/>
            <person name="Heiman D."/>
            <person name="Young S."/>
            <person name="Zeng Q."/>
            <person name="Becnel J.J."/>
            <person name="Birren B.W."/>
        </authorList>
    </citation>
    <scope>NUCLEOTIDE SEQUENCE [LARGE SCALE GENOMIC DNA]</scope>
    <source>
        <strain evidence="9">USNM 41457</strain>
    </source>
</reference>
<dbReference type="InParanoid" id="J8ZYL9"/>
<dbReference type="PANTHER" id="PTHR13505:SF7">
    <property type="entry name" value="TRANSMEMBRANE PROTEIN 208"/>
    <property type="match status" value="1"/>
</dbReference>
<evidence type="ECO:0000256" key="2">
    <source>
        <dbReference type="ARBA" id="ARBA00009950"/>
    </source>
</evidence>
<keyword evidence="3 7" id="KW-0812">Transmembrane</keyword>
<dbReference type="OrthoDB" id="10012212at2759"/>